<protein>
    <submittedName>
        <fullName evidence="1">Uncharacterized protein</fullName>
    </submittedName>
</protein>
<evidence type="ECO:0000313" key="1">
    <source>
        <dbReference type="EMBL" id="KAK4017887.1"/>
    </source>
</evidence>
<keyword evidence="2" id="KW-1185">Reference proteome</keyword>
<organism evidence="1 2">
    <name type="scientific">Daphnia magna</name>
    <dbReference type="NCBI Taxonomy" id="35525"/>
    <lineage>
        <taxon>Eukaryota</taxon>
        <taxon>Metazoa</taxon>
        <taxon>Ecdysozoa</taxon>
        <taxon>Arthropoda</taxon>
        <taxon>Crustacea</taxon>
        <taxon>Branchiopoda</taxon>
        <taxon>Diplostraca</taxon>
        <taxon>Cladocera</taxon>
        <taxon>Anomopoda</taxon>
        <taxon>Daphniidae</taxon>
        <taxon>Daphnia</taxon>
    </lineage>
</organism>
<sequence>MVDPIVPGVKTQLLSTKPVNQNRFNEAKLREGKQRDRGIHDRIFLRHPGFMPQSRPEYVRSYEIGAPMERTRRAYFEKLWSLKPNSCDDSFKKLS</sequence>
<proteinExistence type="predicted"/>
<evidence type="ECO:0000313" key="2">
    <source>
        <dbReference type="Proteomes" id="UP001234178"/>
    </source>
</evidence>
<reference evidence="1 2" key="1">
    <citation type="journal article" date="2023" name="Nucleic Acids Res.">
        <title>The hologenome of Daphnia magna reveals possible DNA methylation and microbiome-mediated evolution of the host genome.</title>
        <authorList>
            <person name="Chaturvedi A."/>
            <person name="Li X."/>
            <person name="Dhandapani V."/>
            <person name="Marshall H."/>
            <person name="Kissane S."/>
            <person name="Cuenca-Cambronero M."/>
            <person name="Asole G."/>
            <person name="Calvet F."/>
            <person name="Ruiz-Romero M."/>
            <person name="Marangio P."/>
            <person name="Guigo R."/>
            <person name="Rago D."/>
            <person name="Mirbahai L."/>
            <person name="Eastwood N."/>
            <person name="Colbourne J.K."/>
            <person name="Zhou J."/>
            <person name="Mallon E."/>
            <person name="Orsini L."/>
        </authorList>
    </citation>
    <scope>NUCLEOTIDE SEQUENCE [LARGE SCALE GENOMIC DNA]</scope>
    <source>
        <strain evidence="1">LRV0_1</strain>
    </source>
</reference>
<name>A0ABQ9ZYB1_9CRUS</name>
<dbReference type="EMBL" id="JAOYFB010000031">
    <property type="protein sequence ID" value="KAK4017887.1"/>
    <property type="molecule type" value="Genomic_DNA"/>
</dbReference>
<gene>
    <name evidence="1" type="ORF">OUZ56_033860</name>
</gene>
<accession>A0ABQ9ZYB1</accession>
<dbReference type="Proteomes" id="UP001234178">
    <property type="component" value="Unassembled WGS sequence"/>
</dbReference>
<feature type="non-terminal residue" evidence="1">
    <location>
        <position position="95"/>
    </location>
</feature>
<comment type="caution">
    <text evidence="1">The sequence shown here is derived from an EMBL/GenBank/DDBJ whole genome shotgun (WGS) entry which is preliminary data.</text>
</comment>